<evidence type="ECO:0008006" key="6">
    <source>
        <dbReference type="Google" id="ProtNLM"/>
    </source>
</evidence>
<protein>
    <recommendedName>
        <fullName evidence="6">Nucleotide-diphospho-sugar transferase domain-containing protein</fullName>
    </recommendedName>
</protein>
<reference evidence="4 5" key="1">
    <citation type="journal article" date="2010" name="Genome Res.">
        <title>Genomic, proteomic, and transcriptomic analysis of virulent and avirulent Rickettsia prowazekii reveals its adaptive mutation capabilities.</title>
        <authorList>
            <person name="Bechah Y."/>
            <person name="El Karkouri K."/>
            <person name="Mediannikov O."/>
            <person name="Leroy Q."/>
            <person name="Pelletier N."/>
            <person name="Robert C."/>
            <person name="Medigue C."/>
            <person name="Mege J.L."/>
            <person name="Raoult D."/>
        </authorList>
    </citation>
    <scope>NUCLEOTIDE SEQUENCE [LARGE SCALE GENOMIC DNA]</scope>
    <source>
        <strain evidence="4 5">Rp22</strain>
    </source>
</reference>
<dbReference type="KEGG" id="rpq:rpr22_CDS299"/>
<dbReference type="InterPro" id="IPR008630">
    <property type="entry name" value="Glyco_trans_34"/>
</dbReference>
<organism evidence="4 5">
    <name type="scientific">Rickettsia prowazekii (strain Rp22)</name>
    <dbReference type="NCBI Taxonomy" id="449216"/>
    <lineage>
        <taxon>Bacteria</taxon>
        <taxon>Pseudomonadati</taxon>
        <taxon>Pseudomonadota</taxon>
        <taxon>Alphaproteobacteria</taxon>
        <taxon>Rickettsiales</taxon>
        <taxon>Rickettsiaceae</taxon>
        <taxon>Rickettsieae</taxon>
        <taxon>Rickettsia</taxon>
        <taxon>typhus group</taxon>
    </lineage>
</organism>
<dbReference type="EMBL" id="CP001584">
    <property type="protein sequence ID" value="ADE29820.1"/>
    <property type="molecule type" value="Genomic_DNA"/>
</dbReference>
<dbReference type="Pfam" id="PF05637">
    <property type="entry name" value="Glyco_transf_34"/>
    <property type="match status" value="1"/>
</dbReference>
<accession>D5AWN1</accession>
<evidence type="ECO:0000313" key="4">
    <source>
        <dbReference type="EMBL" id="ADE29820.1"/>
    </source>
</evidence>
<name>D5AWN1_RICPP</name>
<proteinExistence type="predicted"/>
<keyword evidence="2" id="KW-0808">Transferase</keyword>
<keyword evidence="1" id="KW-0328">Glycosyltransferase</keyword>
<dbReference type="AlphaFoldDB" id="D5AWN1"/>
<dbReference type="HOGENOM" id="CLU_852274_0_0_5"/>
<sequence>MMLLKILYTTIIVYFVLIILEYAHQGFINDLSLQKVDLYIQNSIKEPIYLISYADGPEYVYRNQNTTTHYAINKGIDFIFNYKKKYIDQAFITKNKEIFNEPVGAGLWLWKPYIILETMKSAPEGAIIVYLDSAFVINKHISNLTNLLGDNDVLLVHDRNRKNGSFIKGETFALMDCLTDECRNDNHIWSAVIIVRNTELSRVFIEKWLKSCEDIRILSGKNYNMYPNYAEYKWHHSDQSVLSIIYHKNPQSVKVIEYDEITDVLSWFHRKYSNSSPSKPWYSIYGIDPIINFNTNGKVLPSTALINTPPIVRLRKWILKHQ</sequence>
<keyword evidence="3" id="KW-1133">Transmembrane helix</keyword>
<evidence type="ECO:0000256" key="2">
    <source>
        <dbReference type="ARBA" id="ARBA00022679"/>
    </source>
</evidence>
<dbReference type="GO" id="GO:0016020">
    <property type="term" value="C:membrane"/>
    <property type="evidence" value="ECO:0007669"/>
    <property type="project" value="InterPro"/>
</dbReference>
<dbReference type="SUPFAM" id="SSF53448">
    <property type="entry name" value="Nucleotide-diphospho-sugar transferases"/>
    <property type="match status" value="1"/>
</dbReference>
<evidence type="ECO:0000256" key="1">
    <source>
        <dbReference type="ARBA" id="ARBA00022676"/>
    </source>
</evidence>
<dbReference type="PATRIC" id="fig|449216.3.peg.311"/>
<dbReference type="Proteomes" id="UP000006931">
    <property type="component" value="Chromosome"/>
</dbReference>
<dbReference type="InterPro" id="IPR029044">
    <property type="entry name" value="Nucleotide-diphossugar_trans"/>
</dbReference>
<feature type="transmembrane region" description="Helical" evidence="3">
    <location>
        <begin position="6"/>
        <end position="23"/>
    </location>
</feature>
<gene>
    <name evidence="4" type="ordered locus">rpr22_CDS299</name>
</gene>
<keyword evidence="3" id="KW-0472">Membrane</keyword>
<evidence type="ECO:0000256" key="3">
    <source>
        <dbReference type="SAM" id="Phobius"/>
    </source>
</evidence>
<evidence type="ECO:0000313" key="5">
    <source>
        <dbReference type="Proteomes" id="UP000006931"/>
    </source>
</evidence>
<dbReference type="GO" id="GO:0016757">
    <property type="term" value="F:glycosyltransferase activity"/>
    <property type="evidence" value="ECO:0007669"/>
    <property type="project" value="UniProtKB-KW"/>
</dbReference>
<keyword evidence="3" id="KW-0812">Transmembrane</keyword>